<feature type="domain" description="Sulfatase-modifying factor enzyme-like" evidence="2">
    <location>
        <begin position="633"/>
        <end position="922"/>
    </location>
</feature>
<evidence type="ECO:0000313" key="3">
    <source>
        <dbReference type="EMBL" id="TRU31643.1"/>
    </source>
</evidence>
<name>A0A552EB85_MICAE</name>
<evidence type="ECO:0000313" key="4">
    <source>
        <dbReference type="Proteomes" id="UP000320551"/>
    </source>
</evidence>
<dbReference type="AlphaFoldDB" id="A0A552EB85"/>
<protein>
    <submittedName>
        <fullName evidence="3">Formylglycine-generating enzyme family protein</fullName>
    </submittedName>
</protein>
<accession>A0A552EB85</accession>
<dbReference type="InterPro" id="IPR051043">
    <property type="entry name" value="Sulfatase_Mod_Factor_Kinase"/>
</dbReference>
<dbReference type="NCBIfam" id="NF041121">
    <property type="entry name" value="SAV_2336_NTERM"/>
    <property type="match status" value="1"/>
</dbReference>
<reference evidence="3 4" key="1">
    <citation type="submission" date="2019-01" db="EMBL/GenBank/DDBJ databases">
        <title>Coherence of Microcystis species and biogeography revealed through population genomics.</title>
        <authorList>
            <person name="Perez-Carrascal O.M."/>
            <person name="Terrat Y."/>
            <person name="Giani A."/>
            <person name="Fortin N."/>
            <person name="Tromas N."/>
            <person name="Shapiro B.J."/>
        </authorList>
    </citation>
    <scope>NUCLEOTIDE SEQUENCE [LARGE SCALE GENOMIC DNA]</scope>
    <source>
        <strain evidence="3">Ma_QC_B_20070730_S2</strain>
    </source>
</reference>
<dbReference type="EMBL" id="SFBK01000007">
    <property type="protein sequence ID" value="TRU31643.1"/>
    <property type="molecule type" value="Genomic_DNA"/>
</dbReference>
<dbReference type="GO" id="GO:0120147">
    <property type="term" value="F:formylglycine-generating oxidase activity"/>
    <property type="evidence" value="ECO:0007669"/>
    <property type="project" value="TreeGrafter"/>
</dbReference>
<dbReference type="SUPFAM" id="SSF56436">
    <property type="entry name" value="C-type lectin-like"/>
    <property type="match status" value="1"/>
</dbReference>
<proteinExistence type="predicted"/>
<evidence type="ECO:0000256" key="1">
    <source>
        <dbReference type="SAM" id="MobiDB-lite"/>
    </source>
</evidence>
<sequence length="928" mass="106210">MSESPSNSSIKKLLDYLEQTGLIERLQLSDEDVADSIWLALQMGVEDFQPPPRNPENKQPIDSSTSNEIEKNLEDIPEDNLSKSQPNVDVITEESLPKEIEKTTPIQDFPFQVPAAASLQTALPISRALRPFMGKVPSGTKTILDEEATASFIAERDIWLPVTKPQPERWLTLELVVEESRSSFIWRELINELQNLLENQGAFKTVRVWQLSTSNNQELQLVRRRKKGKPGQRYHPHKELIHPRGRGLVLLVSDCVSPLWQKALIHLWLKDWSEKQPTAILQLFPERLWNSTQLGRGRKLFTTALTAGVPNPKLILKNYPQWLPINWQNTLLIPVITLETEVLKQWAKVVAGSGNAQISAFLFDLEFIKQQIIEILPIFREENKQDSEDKNSIKNKAEAMVERFFATASEPAKKLAKMMAAAPVSMQVVNLIRKTLLNEVRPVHVAEFYMGGLLKPIVENEEGQYRVYDFLPGVRQVLNDAIGRRQTIKVLDAISQYIAGEIKSPIRSFAALLTLLPTYPPEQREKILPFAQVSIEVLRNLGGEYAEFAEKIAVNISNPLPIPQPSQPPLKTSIFDVATIEILETRTFEFIVATIECQSQRIGFELKKWVIKKEKRQAEGIVQKLAEGVELELMEIPGGTFTMGTEDEEIERLVKKFGWDGYRRERPQHRVTVSSFYMGRYPITQAQWRAVASRTDLKVEKDLNPDPSHFKDPPKPSLEREASDSPLFEGARGGSPTRWDRPVEQVSWYDAVEFCARLSKWTGKEYRLPSEAEWEYACRAGTTTPFHFGETITGELANYNAGYTYADEPKGEYRGQTTPVGQFSPNAFGLYDMHGNVWEWCLDPWHKNYQGEPPRDGSVWDEDNNDNRYQNLLISTKKLLTDKRDRVLRGGSWYFSPRNCRCADRLGFNPDYRYYSDGFRVVCRFPRT</sequence>
<comment type="caution">
    <text evidence="3">The sequence shown here is derived from an EMBL/GenBank/DDBJ whole genome shotgun (WGS) entry which is preliminary data.</text>
</comment>
<feature type="compositionally biased region" description="Basic and acidic residues" evidence="1">
    <location>
        <begin position="700"/>
        <end position="723"/>
    </location>
</feature>
<organism evidence="3 4">
    <name type="scientific">Microcystis aeruginosa Ma_QC_B_20070730_S2</name>
    <dbReference type="NCBI Taxonomy" id="2486256"/>
    <lineage>
        <taxon>Bacteria</taxon>
        <taxon>Bacillati</taxon>
        <taxon>Cyanobacteriota</taxon>
        <taxon>Cyanophyceae</taxon>
        <taxon>Oscillatoriophycideae</taxon>
        <taxon>Chroococcales</taxon>
        <taxon>Microcystaceae</taxon>
        <taxon>Microcystis</taxon>
    </lineage>
</organism>
<dbReference type="InterPro" id="IPR047738">
    <property type="entry name" value="SAV_2336-like_N"/>
</dbReference>
<dbReference type="InterPro" id="IPR005532">
    <property type="entry name" value="SUMF_dom"/>
</dbReference>
<dbReference type="Proteomes" id="UP000320551">
    <property type="component" value="Unassembled WGS sequence"/>
</dbReference>
<dbReference type="Gene3D" id="3.90.1580.10">
    <property type="entry name" value="paralog of FGE (formylglycine-generating enzyme)"/>
    <property type="match status" value="1"/>
</dbReference>
<evidence type="ECO:0000259" key="2">
    <source>
        <dbReference type="Pfam" id="PF03781"/>
    </source>
</evidence>
<dbReference type="PANTHER" id="PTHR23150:SF19">
    <property type="entry name" value="FORMYLGLYCINE-GENERATING ENZYME"/>
    <property type="match status" value="1"/>
</dbReference>
<gene>
    <name evidence="3" type="ORF">EWV80_00340</name>
</gene>
<dbReference type="Pfam" id="PF03781">
    <property type="entry name" value="FGE-sulfatase"/>
    <property type="match status" value="1"/>
</dbReference>
<feature type="region of interest" description="Disordered" evidence="1">
    <location>
        <begin position="700"/>
        <end position="739"/>
    </location>
</feature>
<dbReference type="InterPro" id="IPR042095">
    <property type="entry name" value="SUMF_sf"/>
</dbReference>
<dbReference type="PANTHER" id="PTHR23150">
    <property type="entry name" value="SULFATASE MODIFYING FACTOR 1, 2"/>
    <property type="match status" value="1"/>
</dbReference>
<dbReference type="InterPro" id="IPR016187">
    <property type="entry name" value="CTDL_fold"/>
</dbReference>